<dbReference type="STRING" id="1195236.CTER_3206"/>
<comment type="similarity">
    <text evidence="3">Belongs to the HPF/YfiA ribosome-associated protein family. Long HPF subfamily.</text>
</comment>
<dbReference type="EMBL" id="AORV01000044">
    <property type="protein sequence ID" value="EMS70977.1"/>
    <property type="molecule type" value="Genomic_DNA"/>
</dbReference>
<keyword evidence="1 3" id="KW-0963">Cytoplasm</keyword>
<dbReference type="FunFam" id="3.30.505.50:FF:000001">
    <property type="entry name" value="Ribosome hibernation promoting factor"/>
    <property type="match status" value="1"/>
</dbReference>
<dbReference type="NCBIfam" id="TIGR00741">
    <property type="entry name" value="yfiA"/>
    <property type="match status" value="1"/>
</dbReference>
<dbReference type="PATRIC" id="fig|1195236.3.peg.3429"/>
<dbReference type="InterPro" id="IPR003489">
    <property type="entry name" value="RHF/RaiA"/>
</dbReference>
<comment type="function">
    <text evidence="3">Required for dimerization of active 70S ribosomes into 100S ribosomes in stationary phase; 100S ribosomes are translationally inactive and sometimes present during exponential growth.</text>
</comment>
<dbReference type="InterPro" id="IPR038416">
    <property type="entry name" value="Ribosom_S30AE_C_sf"/>
</dbReference>
<protein>
    <recommendedName>
        <fullName evidence="3">Ribosome hibernation promoting factor</fullName>
        <shortName evidence="3">HPF</shortName>
    </recommendedName>
</protein>
<dbReference type="GO" id="GO:0043024">
    <property type="term" value="F:ribosomal small subunit binding"/>
    <property type="evidence" value="ECO:0007669"/>
    <property type="project" value="TreeGrafter"/>
</dbReference>
<keyword evidence="2 3" id="KW-0810">Translation regulation</keyword>
<evidence type="ECO:0000259" key="4">
    <source>
        <dbReference type="Pfam" id="PF16321"/>
    </source>
</evidence>
<evidence type="ECO:0000313" key="5">
    <source>
        <dbReference type="EMBL" id="EMS70977.1"/>
    </source>
</evidence>
<dbReference type="InterPro" id="IPR050574">
    <property type="entry name" value="HPF/YfiA_ribosome-assoc"/>
</dbReference>
<dbReference type="PANTHER" id="PTHR33231">
    <property type="entry name" value="30S RIBOSOMAL PROTEIN"/>
    <property type="match status" value="1"/>
</dbReference>
<dbReference type="HAMAP" id="MF_00839">
    <property type="entry name" value="HPF"/>
    <property type="match status" value="1"/>
</dbReference>
<evidence type="ECO:0000256" key="1">
    <source>
        <dbReference type="ARBA" id="ARBA00022490"/>
    </source>
</evidence>
<gene>
    <name evidence="3" type="primary">hpf</name>
    <name evidence="5" type="ORF">CTER_3206</name>
</gene>
<evidence type="ECO:0000256" key="2">
    <source>
        <dbReference type="ARBA" id="ARBA00022845"/>
    </source>
</evidence>
<dbReference type="AlphaFoldDB" id="S0FHM5"/>
<organism evidence="5 6">
    <name type="scientific">Ruminiclostridium cellobioparum subsp. termitidis CT1112</name>
    <dbReference type="NCBI Taxonomy" id="1195236"/>
    <lineage>
        <taxon>Bacteria</taxon>
        <taxon>Bacillati</taxon>
        <taxon>Bacillota</taxon>
        <taxon>Clostridia</taxon>
        <taxon>Eubacteriales</taxon>
        <taxon>Oscillospiraceae</taxon>
        <taxon>Ruminiclostridium</taxon>
    </lineage>
</organism>
<dbReference type="GO" id="GO:0045900">
    <property type="term" value="P:negative regulation of translational elongation"/>
    <property type="evidence" value="ECO:0007669"/>
    <property type="project" value="TreeGrafter"/>
</dbReference>
<dbReference type="eggNOG" id="COG1544">
    <property type="taxonomic scope" value="Bacteria"/>
</dbReference>
<dbReference type="GO" id="GO:0022627">
    <property type="term" value="C:cytosolic small ribosomal subunit"/>
    <property type="evidence" value="ECO:0007669"/>
    <property type="project" value="TreeGrafter"/>
</dbReference>
<dbReference type="Gene3D" id="3.30.505.50">
    <property type="entry name" value="Sigma 54 modulation/S30EA ribosomal protein, C-terminal domain"/>
    <property type="match status" value="1"/>
</dbReference>
<dbReference type="Pfam" id="PF16321">
    <property type="entry name" value="Ribosom_S30AE_C"/>
    <property type="match status" value="1"/>
</dbReference>
<feature type="domain" description="Sigma 54 modulation/S30EA ribosomal protein C-terminal" evidence="4">
    <location>
        <begin position="116"/>
        <end position="171"/>
    </location>
</feature>
<dbReference type="Proteomes" id="UP000014155">
    <property type="component" value="Unassembled WGS sequence"/>
</dbReference>
<dbReference type="RefSeq" id="WP_004627212.1">
    <property type="nucleotide sequence ID" value="NZ_AORV01000044.1"/>
</dbReference>
<comment type="caution">
    <text evidence="5">The sequence shown here is derived from an EMBL/GenBank/DDBJ whole genome shotgun (WGS) entry which is preliminary data.</text>
</comment>
<accession>S0FHM5</accession>
<comment type="subcellular location">
    <subcellularLocation>
        <location evidence="3">Cytoplasm</location>
    </subcellularLocation>
</comment>
<dbReference type="Gene3D" id="3.30.160.100">
    <property type="entry name" value="Ribosome hibernation promotion factor-like"/>
    <property type="match status" value="1"/>
</dbReference>
<reference evidence="5 6" key="1">
    <citation type="journal article" date="2013" name="Genome Announc.">
        <title>Draft Genome Sequence of the Cellulolytic, Mesophilic, Anaerobic Bacterium Clostridium termitidis Strain CT1112 (DSM 5398).</title>
        <authorList>
            <person name="Lal S."/>
            <person name="Ramachandran U."/>
            <person name="Zhang X."/>
            <person name="Munir R."/>
            <person name="Sparling R."/>
            <person name="Levin D.B."/>
        </authorList>
    </citation>
    <scope>NUCLEOTIDE SEQUENCE [LARGE SCALE GENOMIC DNA]</scope>
    <source>
        <strain evidence="5 6">CT1112</strain>
    </source>
</reference>
<dbReference type="InterPro" id="IPR036567">
    <property type="entry name" value="RHF-like"/>
</dbReference>
<dbReference type="InterPro" id="IPR034694">
    <property type="entry name" value="HPF_long/plastid"/>
</dbReference>
<dbReference type="InterPro" id="IPR032528">
    <property type="entry name" value="Ribosom_S30AE_C"/>
</dbReference>
<dbReference type="SUPFAM" id="SSF69754">
    <property type="entry name" value="Ribosome binding protein Y (YfiA homologue)"/>
    <property type="match status" value="1"/>
</dbReference>
<name>S0FHM5_RUMCE</name>
<evidence type="ECO:0000256" key="3">
    <source>
        <dbReference type="HAMAP-Rule" id="MF_00839"/>
    </source>
</evidence>
<proteinExistence type="inferred from homology"/>
<keyword evidence="6" id="KW-1185">Reference proteome</keyword>
<sequence length="176" mass="20822">MKIIITGKNIEVTEGLRERVTKKINKLDKFFTKETEAHVTLSVQKARQIVEVTIPFNGIVLRAEESNEDMYNSIDKTVDLLERQIRKNRTRLERRLHEQYFSFENAKFAEDVPEEKEFKIVRSKRFAVKPMDVEEAVLQMNLLGHEFFMFFNADTKQVNVVYKRKDGNYGLIEPEF</sequence>
<comment type="subunit">
    <text evidence="3">Interacts with 100S ribosomes.</text>
</comment>
<dbReference type="PANTHER" id="PTHR33231:SF1">
    <property type="entry name" value="30S RIBOSOMAL PROTEIN"/>
    <property type="match status" value="1"/>
</dbReference>
<dbReference type="CDD" id="cd00552">
    <property type="entry name" value="RaiA"/>
    <property type="match status" value="1"/>
</dbReference>
<dbReference type="Pfam" id="PF02482">
    <property type="entry name" value="Ribosomal_S30AE"/>
    <property type="match status" value="1"/>
</dbReference>
<evidence type="ECO:0000313" key="6">
    <source>
        <dbReference type="Proteomes" id="UP000014155"/>
    </source>
</evidence>